<name>A0A078KMD2_9FIRM</name>
<sequence length="300" mass="32959">MKKHLKSSIAFILLTLFVLSCASAAAPSKGTSSGNENTEFDPFMKKTLESGPTTEVPWENDPAFLAAKEKYDCPILMAAYKTVLHDPLPGEEFNVHLAAKYICGCVVEPNKVFSQNNTAGPYTKERGYQSGPTYKGTEVSETVGGGVCKIASTLFNTAILSNLKIVERHTHSMPVPYVPYGQDATVYNGAKDFKFMNNTSSPVLIWAKGIDNILYIGFYGKTKPPKVEWKHEVISVTKAPVYTKKNPNLPPNTEKITHEGMDGAVINSWIILTYPDGKTVKKAMGKSYYSPLPYIKEISG</sequence>
<evidence type="ECO:0000256" key="2">
    <source>
        <dbReference type="SAM" id="SignalP"/>
    </source>
</evidence>
<organism evidence="3 4">
    <name type="scientific">[Clostridium] cellulosi</name>
    <dbReference type="NCBI Taxonomy" id="29343"/>
    <lineage>
        <taxon>Bacteria</taxon>
        <taxon>Bacillati</taxon>
        <taxon>Bacillota</taxon>
        <taxon>Clostridia</taxon>
        <taxon>Eubacteriales</taxon>
        <taxon>Oscillospiraceae</taxon>
        <taxon>Oscillospiraceae incertae sedis</taxon>
    </lineage>
</organism>
<dbReference type="KEGG" id="ccel:CCDG5_1740"/>
<accession>A0A078KMD2</accession>
<dbReference type="AlphaFoldDB" id="A0A078KMD2"/>
<reference evidence="4" key="1">
    <citation type="submission" date="2014-07" db="EMBL/GenBank/DDBJ databases">
        <authorList>
            <person name="Wibberg D."/>
        </authorList>
    </citation>
    <scope>NUCLEOTIDE SEQUENCE [LARGE SCALE GENOMIC DNA]</scope>
    <source>
        <strain evidence="4">DG5</strain>
    </source>
</reference>
<dbReference type="EMBL" id="LM995447">
    <property type="protein sequence ID" value="CDZ24841.1"/>
    <property type="molecule type" value="Genomic_DNA"/>
</dbReference>
<feature type="chain" id="PRO_5039662329" evidence="2">
    <location>
        <begin position="26"/>
        <end position="300"/>
    </location>
</feature>
<evidence type="ECO:0000313" key="3">
    <source>
        <dbReference type="EMBL" id="CDZ24841.1"/>
    </source>
</evidence>
<dbReference type="PATRIC" id="fig|29343.3.peg.1829"/>
<dbReference type="Proteomes" id="UP000032431">
    <property type="component" value="Chromosome I"/>
</dbReference>
<protein>
    <submittedName>
        <fullName evidence="3">Van Willebrand factor A</fullName>
    </submittedName>
</protein>
<gene>
    <name evidence="3" type="ORF">CCDG5_1740</name>
</gene>
<dbReference type="STRING" id="29343.CCDG5_1740"/>
<dbReference type="InterPro" id="IPR007391">
    <property type="entry name" value="Vancomycin_resist_VanW"/>
</dbReference>
<keyword evidence="4" id="KW-1185">Reference proteome</keyword>
<feature type="signal peptide" evidence="2">
    <location>
        <begin position="1"/>
        <end position="25"/>
    </location>
</feature>
<evidence type="ECO:0000256" key="1">
    <source>
        <dbReference type="SAM" id="MobiDB-lite"/>
    </source>
</evidence>
<feature type="region of interest" description="Disordered" evidence="1">
    <location>
        <begin position="26"/>
        <end position="46"/>
    </location>
</feature>
<dbReference type="HOGENOM" id="CLU_075501_0_0_9"/>
<evidence type="ECO:0000313" key="4">
    <source>
        <dbReference type="Proteomes" id="UP000032431"/>
    </source>
</evidence>
<keyword evidence="2" id="KW-0732">Signal</keyword>
<dbReference type="Pfam" id="PF04294">
    <property type="entry name" value="VanW"/>
    <property type="match status" value="1"/>
</dbReference>
<proteinExistence type="predicted"/>
<dbReference type="PANTHER" id="PTHR35788:SF1">
    <property type="entry name" value="EXPORTED PROTEIN"/>
    <property type="match status" value="1"/>
</dbReference>
<dbReference type="PROSITE" id="PS51257">
    <property type="entry name" value="PROKAR_LIPOPROTEIN"/>
    <property type="match status" value="1"/>
</dbReference>
<dbReference type="PANTHER" id="PTHR35788">
    <property type="entry name" value="EXPORTED PROTEIN-RELATED"/>
    <property type="match status" value="1"/>
</dbReference>
<dbReference type="InterPro" id="IPR052913">
    <property type="entry name" value="Glycopeptide_resist_protein"/>
</dbReference>